<dbReference type="RefSeq" id="WP_252681115.1">
    <property type="nucleotide sequence ID" value="NZ_JAMXHT010000005.1"/>
</dbReference>
<evidence type="ECO:0000313" key="1">
    <source>
        <dbReference type="EMBL" id="MCO5399221.1"/>
    </source>
</evidence>
<reference evidence="1" key="2">
    <citation type="journal article" date="2023" name="Front. Microbiol.">
        <title>Ralstonia chuxiongensis sp. nov., Ralstonia mojiangensis sp. nov., and Ralstonia soli sp. nov., isolated from tobacco fields, are three novel species in the family Burkholderiaceae.</title>
        <authorList>
            <person name="Lu C.H."/>
            <person name="Zhang Y.Y."/>
            <person name="Jiang N."/>
            <person name="Chen W."/>
            <person name="Shao X."/>
            <person name="Zhao Z.M."/>
            <person name="Lu W.L."/>
            <person name="Hu X."/>
            <person name="Xi Y.X."/>
            <person name="Zou S.Y."/>
            <person name="Wei Q.J."/>
            <person name="Lin Z.L."/>
            <person name="Gong L."/>
            <person name="Gai X.T."/>
            <person name="Zhang L.Q."/>
            <person name="Li J.Y."/>
            <person name="Jin Y."/>
            <person name="Xia Z.Y."/>
        </authorList>
    </citation>
    <scope>NUCLEOTIDE SEQUENCE</scope>
    <source>
        <strain evidence="1">21MJYT02-11</strain>
    </source>
</reference>
<proteinExistence type="predicted"/>
<accession>A0ABT1ALL1</accession>
<reference evidence="1" key="1">
    <citation type="submission" date="2022-06" db="EMBL/GenBank/DDBJ databases">
        <authorList>
            <person name="Lu C.-H."/>
        </authorList>
    </citation>
    <scope>NUCLEOTIDE SEQUENCE</scope>
    <source>
        <strain evidence="1">21MJYT02-11</strain>
    </source>
</reference>
<keyword evidence="2" id="KW-1185">Reference proteome</keyword>
<gene>
    <name evidence="1" type="ORF">NG900_13575</name>
</gene>
<comment type="caution">
    <text evidence="1">The sequence shown here is derived from an EMBL/GenBank/DDBJ whole genome shotgun (WGS) entry which is preliminary data.</text>
</comment>
<dbReference type="EMBL" id="JAMXHT010000005">
    <property type="protein sequence ID" value="MCO5399221.1"/>
    <property type="molecule type" value="Genomic_DNA"/>
</dbReference>
<organism evidence="1 2">
    <name type="scientific">Ralstonia soli</name>
    <dbReference type="NCBI Taxonomy" id="2953896"/>
    <lineage>
        <taxon>Bacteria</taxon>
        <taxon>Pseudomonadati</taxon>
        <taxon>Pseudomonadota</taxon>
        <taxon>Betaproteobacteria</taxon>
        <taxon>Burkholderiales</taxon>
        <taxon>Burkholderiaceae</taxon>
        <taxon>Ralstonia</taxon>
    </lineage>
</organism>
<dbReference type="Proteomes" id="UP001162811">
    <property type="component" value="Unassembled WGS sequence"/>
</dbReference>
<name>A0ABT1ALL1_9RALS</name>
<evidence type="ECO:0008006" key="3">
    <source>
        <dbReference type="Google" id="ProtNLM"/>
    </source>
</evidence>
<protein>
    <recommendedName>
        <fullName evidence="3">Transmembrane protein</fullName>
    </recommendedName>
</protein>
<sequence length="192" mass="20775">MKRTRTLLAISAIVLIGLPAAALAFVKPLRVVAPSLMPGIVCAQPNICIDDASALGTAEQLYQTGYAKAESAVGPFRQAPRMVFCTTARCADSFGIGGRAAEAVGNFGTVVAPRGWTPFYVAHELIHHRQAEELGNLAVATKPRWLIEGMAYALSDDPRRLSEPFQQWRTRFDTWHAALGAGDLWEAAKAVR</sequence>
<evidence type="ECO:0000313" key="2">
    <source>
        <dbReference type="Proteomes" id="UP001162811"/>
    </source>
</evidence>